<dbReference type="OrthoDB" id="9788446at2"/>
<dbReference type="InterPro" id="IPR013976">
    <property type="entry name" value="HDOD"/>
</dbReference>
<evidence type="ECO:0000313" key="2">
    <source>
        <dbReference type="EMBL" id="ABV33934.1"/>
    </source>
</evidence>
<evidence type="ECO:0000259" key="1">
    <source>
        <dbReference type="PROSITE" id="PS51833"/>
    </source>
</evidence>
<feature type="domain" description="HDOD" evidence="1">
    <location>
        <begin position="13"/>
        <end position="209"/>
    </location>
</feature>
<dbReference type="InterPro" id="IPR006675">
    <property type="entry name" value="HDIG_dom"/>
</dbReference>
<reference evidence="2 3" key="1">
    <citation type="submission" date="2007-08" db="EMBL/GenBank/DDBJ databases">
        <title>Complete sequence of Thermotoga lettingae TMO.</title>
        <authorList>
            <consortium name="US DOE Joint Genome Institute"/>
            <person name="Copeland A."/>
            <person name="Lucas S."/>
            <person name="Lapidus A."/>
            <person name="Barry K."/>
            <person name="Glavina del Rio T."/>
            <person name="Dalin E."/>
            <person name="Tice H."/>
            <person name="Pitluck S."/>
            <person name="Foster B."/>
            <person name="Bruce D."/>
            <person name="Schmutz J."/>
            <person name="Larimer F."/>
            <person name="Land M."/>
            <person name="Hauser L."/>
            <person name="Kyrpides N."/>
            <person name="Mikhailova N."/>
            <person name="Nelson K."/>
            <person name="Gogarten J.P."/>
            <person name="Noll K."/>
            <person name="Richardson P."/>
        </authorList>
    </citation>
    <scope>NUCLEOTIDE SEQUENCE [LARGE SCALE GENOMIC DNA]</scope>
    <source>
        <strain evidence="3">ATCC BAA-301 / DSM 14385 / NBRC 107922 / TMO</strain>
    </source>
</reference>
<dbReference type="HOGENOM" id="CLU_048246_4_2_0"/>
<organism evidence="2 3">
    <name type="scientific">Pseudothermotoga lettingae (strain ATCC BAA-301 / DSM 14385 / NBRC 107922 / TMO)</name>
    <name type="common">Thermotoga lettingae</name>
    <dbReference type="NCBI Taxonomy" id="416591"/>
    <lineage>
        <taxon>Bacteria</taxon>
        <taxon>Thermotogati</taxon>
        <taxon>Thermotogota</taxon>
        <taxon>Thermotogae</taxon>
        <taxon>Thermotogales</taxon>
        <taxon>Thermotogaceae</taxon>
        <taxon>Pseudothermotoga</taxon>
    </lineage>
</organism>
<dbReference type="InterPro" id="IPR052340">
    <property type="entry name" value="RNase_Y/CdgJ"/>
</dbReference>
<dbReference type="KEGG" id="tle:Tlet_1377"/>
<dbReference type="NCBIfam" id="TIGR00277">
    <property type="entry name" value="HDIG"/>
    <property type="match status" value="1"/>
</dbReference>
<dbReference type="RefSeq" id="WP_012003410.1">
    <property type="nucleotide sequence ID" value="NC_009828.1"/>
</dbReference>
<keyword evidence="2" id="KW-0378">Hydrolase</keyword>
<reference evidence="2 3" key="2">
    <citation type="journal article" date="2009" name="Proc. Natl. Acad. Sci. U.S.A.">
        <title>On the chimeric nature, thermophilic origin, and phylogenetic placement of the Thermotogales.</title>
        <authorList>
            <person name="Zhaxybayeva O."/>
            <person name="Swithers K.S."/>
            <person name="Lapierre P."/>
            <person name="Fournier G.P."/>
            <person name="Bickhart D.M."/>
            <person name="DeBoy R.T."/>
            <person name="Nelson K.E."/>
            <person name="Nesbo C.L."/>
            <person name="Doolittle W.F."/>
            <person name="Gogarten J.P."/>
            <person name="Noll K.M."/>
        </authorList>
    </citation>
    <scope>NUCLEOTIDE SEQUENCE [LARGE SCALE GENOMIC DNA]</scope>
    <source>
        <strain evidence="3">ATCC BAA-301 / DSM 14385 / NBRC 107922 / TMO</strain>
    </source>
</reference>
<proteinExistence type="predicted"/>
<gene>
    <name evidence="2" type="ordered locus">Tlet_1377</name>
</gene>
<dbReference type="eggNOG" id="COG1639">
    <property type="taxonomic scope" value="Bacteria"/>
</dbReference>
<keyword evidence="3" id="KW-1185">Reference proteome</keyword>
<dbReference type="EMBL" id="CP000812">
    <property type="protein sequence ID" value="ABV33934.1"/>
    <property type="molecule type" value="Genomic_DNA"/>
</dbReference>
<dbReference type="Proteomes" id="UP000002016">
    <property type="component" value="Chromosome"/>
</dbReference>
<dbReference type="STRING" id="416591.Tlet_1377"/>
<name>A8F700_PSELT</name>
<dbReference type="InterPro" id="IPR003607">
    <property type="entry name" value="HD/PDEase_dom"/>
</dbReference>
<protein>
    <submittedName>
        <fullName evidence="2">Metal dependent phosphohydrolase</fullName>
    </submittedName>
</protein>
<dbReference type="SUPFAM" id="SSF109604">
    <property type="entry name" value="HD-domain/PDEase-like"/>
    <property type="match status" value="1"/>
</dbReference>
<dbReference type="GO" id="GO:0016787">
    <property type="term" value="F:hydrolase activity"/>
    <property type="evidence" value="ECO:0007669"/>
    <property type="project" value="UniProtKB-KW"/>
</dbReference>
<sequence length="287" mass="31798">MHFEDILSKIEELPTPDPIVQKIISVASDPNASAKELSEVIKLDASLTVRILRLVNSAYYGLPRKIVALNEAIMILGFKTVRNIALSVFTYSSVLKGNKKSSINHMQLWKHFLGVAVGCELLAQMTGYPNKEELFIAGLLHDIGKVALDYISPDAFSAVAKLTENLGISFSQAEEKLNLPNHAMISGKMIEQWNLPEIVVQSAAGHHVPNNFADSVYSDVVAMVHISDFFINLMKHGNSYTYGGLKLSSFALNILGIKPRFLTNYADKMKDKLKAAEEFMKIEQEVS</sequence>
<dbReference type="PANTHER" id="PTHR33525:SF3">
    <property type="entry name" value="RIBONUCLEASE Y"/>
    <property type="match status" value="1"/>
</dbReference>
<dbReference type="Gene3D" id="1.10.3210.10">
    <property type="entry name" value="Hypothetical protein af1432"/>
    <property type="match status" value="1"/>
</dbReference>
<dbReference type="Pfam" id="PF08668">
    <property type="entry name" value="HDOD"/>
    <property type="match status" value="1"/>
</dbReference>
<dbReference type="AlphaFoldDB" id="A8F700"/>
<dbReference type="CDD" id="cd00077">
    <property type="entry name" value="HDc"/>
    <property type="match status" value="1"/>
</dbReference>
<accession>A8F700</accession>
<evidence type="ECO:0000313" key="3">
    <source>
        <dbReference type="Proteomes" id="UP000002016"/>
    </source>
</evidence>
<dbReference type="PROSITE" id="PS51833">
    <property type="entry name" value="HDOD"/>
    <property type="match status" value="1"/>
</dbReference>
<dbReference type="PANTHER" id="PTHR33525">
    <property type="match status" value="1"/>
</dbReference>